<name>A0ABM1RY40_LIMPO</name>
<dbReference type="RefSeq" id="XP_022236295.1">
    <property type="nucleotide sequence ID" value="XM_022380587.1"/>
</dbReference>
<evidence type="ECO:0000259" key="11">
    <source>
        <dbReference type="PROSITE" id="PS50802"/>
    </source>
</evidence>
<gene>
    <name evidence="13" type="primary">LOC106476832</name>
</gene>
<sequence length="270" mass="30448">KRLSRGISKATENVGLVARARSEFTRSPLSSSTHAQVALLDTPVYTFTLPDISIHPPDFREFLERDLVETSTLVSLEHAGRLNWWSDIGVCQRLWPLATSGDGNCLLHAASLGMWGFHDRLLTLRKALHSLLTHSSFTQAFYRRWRWQTALQNKQQCFYSVIFMLLFIYSTLDSLPEEVSNIYESLEEIHVLALAHILRRTVIIIADTTLKDVTGEPLAPIPFGGIYLPLECPPAECHRSPLCLTYDAAHFSALVAMEKESYADKPLNPP</sequence>
<dbReference type="EC" id="3.4.19.12" evidence="3"/>
<dbReference type="PROSITE" id="PS50802">
    <property type="entry name" value="OTU"/>
    <property type="match status" value="1"/>
</dbReference>
<organism evidence="12 13">
    <name type="scientific">Limulus polyphemus</name>
    <name type="common">Atlantic horseshoe crab</name>
    <dbReference type="NCBI Taxonomy" id="6850"/>
    <lineage>
        <taxon>Eukaryota</taxon>
        <taxon>Metazoa</taxon>
        <taxon>Ecdysozoa</taxon>
        <taxon>Arthropoda</taxon>
        <taxon>Chelicerata</taxon>
        <taxon>Merostomata</taxon>
        <taxon>Xiphosura</taxon>
        <taxon>Limulidae</taxon>
        <taxon>Limulus</taxon>
    </lineage>
</organism>
<accession>A0ABM1RY40</accession>
<dbReference type="PANTHER" id="PTHR13367:SF27">
    <property type="entry name" value="OTU DOMAIN-CONTAINING PROTEIN"/>
    <property type="match status" value="1"/>
</dbReference>
<evidence type="ECO:0000256" key="3">
    <source>
        <dbReference type="ARBA" id="ARBA00012759"/>
    </source>
</evidence>
<evidence type="ECO:0000256" key="10">
    <source>
        <dbReference type="ARBA" id="ARBA00022833"/>
    </source>
</evidence>
<keyword evidence="4" id="KW-0645">Protease</keyword>
<evidence type="ECO:0000256" key="8">
    <source>
        <dbReference type="ARBA" id="ARBA00022801"/>
    </source>
</evidence>
<dbReference type="InterPro" id="IPR003323">
    <property type="entry name" value="OTU_dom"/>
</dbReference>
<evidence type="ECO:0000256" key="4">
    <source>
        <dbReference type="ARBA" id="ARBA00022670"/>
    </source>
</evidence>
<evidence type="ECO:0000313" key="12">
    <source>
        <dbReference type="Proteomes" id="UP000694941"/>
    </source>
</evidence>
<keyword evidence="12" id="KW-1185">Reference proteome</keyword>
<keyword evidence="9" id="KW-0788">Thiol protease</keyword>
<evidence type="ECO:0000256" key="6">
    <source>
        <dbReference type="ARBA" id="ARBA00022771"/>
    </source>
</evidence>
<evidence type="ECO:0000256" key="2">
    <source>
        <dbReference type="ARBA" id="ARBA00005865"/>
    </source>
</evidence>
<proteinExistence type="inferred from homology"/>
<dbReference type="Pfam" id="PF02338">
    <property type="entry name" value="OTU"/>
    <property type="match status" value="1"/>
</dbReference>
<evidence type="ECO:0000256" key="9">
    <source>
        <dbReference type="ARBA" id="ARBA00022807"/>
    </source>
</evidence>
<feature type="non-terminal residue" evidence="13">
    <location>
        <position position="270"/>
    </location>
</feature>
<keyword evidence="7" id="KW-0833">Ubl conjugation pathway</keyword>
<dbReference type="CDD" id="cd22768">
    <property type="entry name" value="OTU_OTUD7"/>
    <property type="match status" value="1"/>
</dbReference>
<dbReference type="InterPro" id="IPR051346">
    <property type="entry name" value="OTU_Deubiquitinase"/>
</dbReference>
<evidence type="ECO:0000256" key="1">
    <source>
        <dbReference type="ARBA" id="ARBA00000707"/>
    </source>
</evidence>
<keyword evidence="5" id="KW-0479">Metal-binding</keyword>
<keyword evidence="10" id="KW-0862">Zinc</keyword>
<evidence type="ECO:0000256" key="5">
    <source>
        <dbReference type="ARBA" id="ARBA00022723"/>
    </source>
</evidence>
<dbReference type="GeneID" id="106476832"/>
<keyword evidence="8" id="KW-0378">Hydrolase</keyword>
<evidence type="ECO:0000256" key="7">
    <source>
        <dbReference type="ARBA" id="ARBA00022786"/>
    </source>
</evidence>
<evidence type="ECO:0000313" key="13">
    <source>
        <dbReference type="RefSeq" id="XP_022236295.1"/>
    </source>
</evidence>
<protein>
    <recommendedName>
        <fullName evidence="3">ubiquitinyl hydrolase 1</fullName>
        <ecNumber evidence="3">3.4.19.12</ecNumber>
    </recommendedName>
</protein>
<reference evidence="13" key="1">
    <citation type="submission" date="2025-08" db="UniProtKB">
        <authorList>
            <consortium name="RefSeq"/>
        </authorList>
    </citation>
    <scope>IDENTIFICATION</scope>
    <source>
        <tissue evidence="13">Muscle</tissue>
    </source>
</reference>
<feature type="non-terminal residue" evidence="13">
    <location>
        <position position="1"/>
    </location>
</feature>
<dbReference type="PANTHER" id="PTHR13367">
    <property type="entry name" value="UBIQUITIN THIOESTERASE"/>
    <property type="match status" value="1"/>
</dbReference>
<comment type="similarity">
    <text evidence="2">Belongs to the peptidase C64 family.</text>
</comment>
<comment type="catalytic activity">
    <reaction evidence="1">
        <text>Thiol-dependent hydrolysis of ester, thioester, amide, peptide and isopeptide bonds formed by the C-terminal Gly of ubiquitin (a 76-residue protein attached to proteins as an intracellular targeting signal).</text>
        <dbReference type="EC" id="3.4.19.12"/>
    </reaction>
</comment>
<dbReference type="Proteomes" id="UP000694941">
    <property type="component" value="Unplaced"/>
</dbReference>
<keyword evidence="6" id="KW-0863">Zinc-finger</keyword>
<feature type="domain" description="OTU" evidence="11">
    <location>
        <begin position="94"/>
        <end position="257"/>
    </location>
</feature>